<dbReference type="AlphaFoldDB" id="A0A6J4L440"/>
<gene>
    <name evidence="3" type="ORF">AVDCRST_MAG46-908</name>
</gene>
<protein>
    <submittedName>
        <fullName evidence="3">Transmembrane protein, distant homology with ydbT</fullName>
    </submittedName>
</protein>
<reference evidence="3" key="1">
    <citation type="submission" date="2020-02" db="EMBL/GenBank/DDBJ databases">
        <authorList>
            <person name="Meier V. D."/>
        </authorList>
    </citation>
    <scope>NUCLEOTIDE SEQUENCE</scope>
    <source>
        <strain evidence="3">AVDCRST_MAG46</strain>
    </source>
</reference>
<keyword evidence="1 3" id="KW-0812">Transmembrane</keyword>
<feature type="domain" description="YdbS-like PH" evidence="2">
    <location>
        <begin position="75"/>
        <end position="153"/>
    </location>
</feature>
<dbReference type="EMBL" id="CADCUD010000061">
    <property type="protein sequence ID" value="CAA9322432.1"/>
    <property type="molecule type" value="Genomic_DNA"/>
</dbReference>
<proteinExistence type="predicted"/>
<keyword evidence="1" id="KW-1133">Transmembrane helix</keyword>
<dbReference type="InterPro" id="IPR005182">
    <property type="entry name" value="YdbS-like_PH"/>
</dbReference>
<dbReference type="PIRSF" id="PIRSF026631">
    <property type="entry name" value="UCP026631"/>
    <property type="match status" value="1"/>
</dbReference>
<evidence type="ECO:0000259" key="2">
    <source>
        <dbReference type="Pfam" id="PF03703"/>
    </source>
</evidence>
<feature type="transmembrane region" description="Helical" evidence="1">
    <location>
        <begin position="28"/>
        <end position="44"/>
    </location>
</feature>
<sequence length="432" mass="47003">MTEPASQQVAAAPIEQTPFRRVHPLTPLLRGGIFVLAWIGWLLNRMTDGGLQAQEVLISGVGVLVAGVAVGAGSWWFTRYRIDAEEILVESGLLVRRSRRVRIERLQAVEVQQPVLARVLGMAELKLETAGADGSAVKLAFLPLAEATRLRAELLERSEVGAPDDDHASHQRDVPLFRVDAVRLAVSLCLRTGFVLAVGSAAAFLMFSLFTGRSFGWALLLAAMSGVVSFWVRQLLVWGRFEIDATVQGLRVRSGLLSLRSQTVPVGRVQGVVVIEPLLWRLFGWARLDVTVAGVGSSDDETQQLESALIPVADRSEVDALVVRLLGVDPGTVPLARPPVRSRWLSPVGRRLLGVGVSANAVVTRRGVLTTRTDVVPRAKIQSVRLLQGPLQRRLRLATTRVNLPSGPVDALALHRDEHEAWDLVQTLAEPA</sequence>
<name>A0A6J4L440_9ACTN</name>
<evidence type="ECO:0000256" key="1">
    <source>
        <dbReference type="SAM" id="Phobius"/>
    </source>
</evidence>
<accession>A0A6J4L440</accession>
<feature type="transmembrane region" description="Helical" evidence="1">
    <location>
        <begin position="56"/>
        <end position="77"/>
    </location>
</feature>
<organism evidence="3">
    <name type="scientific">uncultured Nocardioidaceae bacterium</name>
    <dbReference type="NCBI Taxonomy" id="253824"/>
    <lineage>
        <taxon>Bacteria</taxon>
        <taxon>Bacillati</taxon>
        <taxon>Actinomycetota</taxon>
        <taxon>Actinomycetes</taxon>
        <taxon>Propionibacteriales</taxon>
        <taxon>Nocardioidaceae</taxon>
        <taxon>environmental samples</taxon>
    </lineage>
</organism>
<dbReference type="Pfam" id="PF03703">
    <property type="entry name" value="bPH_2"/>
    <property type="match status" value="3"/>
</dbReference>
<dbReference type="InterPro" id="IPR014529">
    <property type="entry name" value="UCP026631"/>
</dbReference>
<keyword evidence="1" id="KW-0472">Membrane</keyword>
<dbReference type="PANTHER" id="PTHR34473:SF2">
    <property type="entry name" value="UPF0699 TRANSMEMBRANE PROTEIN YDBT"/>
    <property type="match status" value="1"/>
</dbReference>
<dbReference type="PANTHER" id="PTHR34473">
    <property type="entry name" value="UPF0699 TRANSMEMBRANE PROTEIN YDBS"/>
    <property type="match status" value="1"/>
</dbReference>
<feature type="transmembrane region" description="Helical" evidence="1">
    <location>
        <begin position="188"/>
        <end position="209"/>
    </location>
</feature>
<feature type="transmembrane region" description="Helical" evidence="1">
    <location>
        <begin position="215"/>
        <end position="232"/>
    </location>
</feature>
<evidence type="ECO:0000313" key="3">
    <source>
        <dbReference type="EMBL" id="CAA9322432.1"/>
    </source>
</evidence>
<feature type="domain" description="YdbS-like PH" evidence="2">
    <location>
        <begin position="242"/>
        <end position="319"/>
    </location>
</feature>
<feature type="domain" description="YdbS-like PH" evidence="2">
    <location>
        <begin position="357"/>
        <end position="409"/>
    </location>
</feature>